<keyword evidence="1" id="KW-0238">DNA-binding</keyword>
<protein>
    <submittedName>
        <fullName evidence="3">Transcriptional regulator</fullName>
    </submittedName>
</protein>
<dbReference type="InterPro" id="IPR036388">
    <property type="entry name" value="WH-like_DNA-bd_sf"/>
</dbReference>
<comment type="caution">
    <text evidence="3">The sequence shown here is derived from an EMBL/GenBank/DDBJ whole genome shotgun (WGS) entry which is preliminary data.</text>
</comment>
<dbReference type="InterPro" id="IPR016943">
    <property type="entry name" value="UCP030050_HTH"/>
</dbReference>
<sequence length="325" mass="36067">MKLDLTEDSLPVYEALSSAVRLRMLQLLAVQPMNVKELAGAVKLSSAIMTMHVRKLETAGLIRTHMAPGRSGLQKICSLAAEGVEIIFPLQAKAERKGHRKEIPVGHYSDFEIEPTCGLATTEHIIGSFDDPRYFWDMERMNAGILWFGKGYVEYKIPNFLLSSQQPEELIITMEIASEAPSTNNNWPSDIAFTLNGQKLGFWTSPGDYGDSPGKYTPAWWPAYTNQYGLLKQLRITPKGTYMDGLKLSDITLEQVAIRNKQWTFRLSVEEDAEHIGGLTLFGKGFGNYNEDLVIELFYTDGFNGADADKRDAAAGADNGNGTVS</sequence>
<gene>
    <name evidence="3" type="ORF">BSK56_16040</name>
</gene>
<accession>A0ABX3H8A5</accession>
<evidence type="ECO:0000256" key="1">
    <source>
        <dbReference type="ARBA" id="ARBA00023125"/>
    </source>
</evidence>
<keyword evidence="4" id="KW-1185">Reference proteome</keyword>
<dbReference type="InterPro" id="IPR036390">
    <property type="entry name" value="WH_DNA-bd_sf"/>
</dbReference>
<reference evidence="3 4" key="1">
    <citation type="submission" date="2016-10" db="EMBL/GenBank/DDBJ databases">
        <title>Paenibacillus species isolates.</title>
        <authorList>
            <person name="Beno S.M."/>
        </authorList>
    </citation>
    <scope>NUCLEOTIDE SEQUENCE [LARGE SCALE GENOMIC DNA]</scope>
    <source>
        <strain evidence="3 4">FSL H7-0744</strain>
    </source>
</reference>
<proteinExistence type="predicted"/>
<dbReference type="CDD" id="cd00090">
    <property type="entry name" value="HTH_ARSR"/>
    <property type="match status" value="1"/>
</dbReference>
<dbReference type="InterPro" id="IPR011991">
    <property type="entry name" value="ArsR-like_HTH"/>
</dbReference>
<dbReference type="SMART" id="SM00418">
    <property type="entry name" value="HTH_ARSR"/>
    <property type="match status" value="1"/>
</dbReference>
<feature type="domain" description="HTH arsR-type" evidence="2">
    <location>
        <begin position="11"/>
        <end position="93"/>
    </location>
</feature>
<name>A0ABX3H8A5_PAEBO</name>
<dbReference type="RefSeq" id="WP_076111499.1">
    <property type="nucleotide sequence ID" value="NZ_MPTB01000019.1"/>
</dbReference>
<dbReference type="Proteomes" id="UP000187412">
    <property type="component" value="Unassembled WGS sequence"/>
</dbReference>
<evidence type="ECO:0000313" key="3">
    <source>
        <dbReference type="EMBL" id="OMD46694.1"/>
    </source>
</evidence>
<dbReference type="Gene3D" id="1.10.10.10">
    <property type="entry name" value="Winged helix-like DNA-binding domain superfamily/Winged helix DNA-binding domain"/>
    <property type="match status" value="1"/>
</dbReference>
<dbReference type="EMBL" id="MPTB01000019">
    <property type="protein sequence ID" value="OMD46694.1"/>
    <property type="molecule type" value="Genomic_DNA"/>
</dbReference>
<organism evidence="3 4">
    <name type="scientific">Paenibacillus borealis</name>
    <dbReference type="NCBI Taxonomy" id="160799"/>
    <lineage>
        <taxon>Bacteria</taxon>
        <taxon>Bacillati</taxon>
        <taxon>Bacillota</taxon>
        <taxon>Bacilli</taxon>
        <taxon>Bacillales</taxon>
        <taxon>Paenibacillaceae</taxon>
        <taxon>Paenibacillus</taxon>
    </lineage>
</organism>
<dbReference type="Pfam" id="PF01022">
    <property type="entry name" value="HTH_5"/>
    <property type="match status" value="1"/>
</dbReference>
<evidence type="ECO:0000313" key="4">
    <source>
        <dbReference type="Proteomes" id="UP000187412"/>
    </source>
</evidence>
<dbReference type="SUPFAM" id="SSF46785">
    <property type="entry name" value="Winged helix' DNA-binding domain"/>
    <property type="match status" value="1"/>
</dbReference>
<dbReference type="PIRSF" id="PIRSF030050">
    <property type="entry name" value="UCP030050_HTH"/>
    <property type="match status" value="1"/>
</dbReference>
<evidence type="ECO:0000259" key="2">
    <source>
        <dbReference type="SMART" id="SM00418"/>
    </source>
</evidence>
<dbReference type="InterPro" id="IPR001845">
    <property type="entry name" value="HTH_ArsR_DNA-bd_dom"/>
</dbReference>